<reference evidence="1 2" key="1">
    <citation type="journal article" date="2016" name="Sci. Rep.">
        <title>Metabolic traits of an uncultured archaeal lineage -MSBL1- from brine pools of the Red Sea.</title>
        <authorList>
            <person name="Mwirichia R."/>
            <person name="Alam I."/>
            <person name="Rashid M."/>
            <person name="Vinu M."/>
            <person name="Ba-Alawi W."/>
            <person name="Anthony Kamau A."/>
            <person name="Kamanda Ngugi D."/>
            <person name="Goker M."/>
            <person name="Klenk H.P."/>
            <person name="Bajic V."/>
            <person name="Stingl U."/>
        </authorList>
    </citation>
    <scope>NUCLEOTIDE SEQUENCE [LARGE SCALE GENOMIC DNA]</scope>
    <source>
        <strain evidence="1">SCGC-AAA382A13</strain>
    </source>
</reference>
<accession>A0A133VGC1</accession>
<dbReference type="EMBL" id="LHYD01000010">
    <property type="protein sequence ID" value="KXB05483.1"/>
    <property type="molecule type" value="Genomic_DNA"/>
</dbReference>
<dbReference type="Pfam" id="PF02597">
    <property type="entry name" value="ThiS"/>
    <property type="match status" value="1"/>
</dbReference>
<organism evidence="1 2">
    <name type="scientific">candidate division MSBL1 archaeon SCGC-AAA382A13</name>
    <dbReference type="NCBI Taxonomy" id="1698279"/>
    <lineage>
        <taxon>Archaea</taxon>
        <taxon>Methanobacteriati</taxon>
        <taxon>Methanobacteriota</taxon>
        <taxon>candidate division MSBL1</taxon>
    </lineage>
</organism>
<dbReference type="InterPro" id="IPR003749">
    <property type="entry name" value="ThiS/MoaD-like"/>
</dbReference>
<proteinExistence type="predicted"/>
<dbReference type="Gene3D" id="3.10.20.30">
    <property type="match status" value="1"/>
</dbReference>
<gene>
    <name evidence="1" type="ORF">AKJ50_00845</name>
</gene>
<protein>
    <recommendedName>
        <fullName evidence="3">Thiamine biosynthesis protein ThiS</fullName>
    </recommendedName>
</protein>
<dbReference type="InterPro" id="IPR012675">
    <property type="entry name" value="Beta-grasp_dom_sf"/>
</dbReference>
<dbReference type="InterPro" id="IPR016155">
    <property type="entry name" value="Mopterin_synth/thiamin_S_b"/>
</dbReference>
<evidence type="ECO:0000313" key="1">
    <source>
        <dbReference type="EMBL" id="KXB05483.1"/>
    </source>
</evidence>
<sequence length="71" mass="7739">MSKIKVDVKIIGEEDSKICSLSSDTTILELLEKIDQNPETVVVKRDGKIISEEEKLKGDGEIQIIPVVSGG</sequence>
<comment type="caution">
    <text evidence="1">The sequence shown here is derived from an EMBL/GenBank/DDBJ whole genome shotgun (WGS) entry which is preliminary data.</text>
</comment>
<name>A0A133VGC1_9EURY</name>
<dbReference type="Proteomes" id="UP000070311">
    <property type="component" value="Unassembled WGS sequence"/>
</dbReference>
<evidence type="ECO:0008006" key="3">
    <source>
        <dbReference type="Google" id="ProtNLM"/>
    </source>
</evidence>
<dbReference type="SUPFAM" id="SSF54285">
    <property type="entry name" value="MoaD/ThiS"/>
    <property type="match status" value="1"/>
</dbReference>
<dbReference type="AlphaFoldDB" id="A0A133VGC1"/>
<evidence type="ECO:0000313" key="2">
    <source>
        <dbReference type="Proteomes" id="UP000070311"/>
    </source>
</evidence>
<keyword evidence="2" id="KW-1185">Reference proteome</keyword>